<comment type="caution">
    <text evidence="12">The sequence shown here is derived from an EMBL/GenBank/DDBJ whole genome shotgun (WGS) entry which is preliminary data.</text>
</comment>
<dbReference type="GO" id="GO:0015920">
    <property type="term" value="P:lipopolysaccharide transport"/>
    <property type="evidence" value="ECO:0007669"/>
    <property type="project" value="TreeGrafter"/>
</dbReference>
<evidence type="ECO:0000256" key="2">
    <source>
        <dbReference type="ARBA" id="ARBA00007783"/>
    </source>
</evidence>
<dbReference type="GO" id="GO:0043190">
    <property type="term" value="C:ATP-binding cassette (ABC) transporter complex"/>
    <property type="evidence" value="ECO:0007669"/>
    <property type="project" value="InterPro"/>
</dbReference>
<dbReference type="RefSeq" id="WP_183295724.1">
    <property type="nucleotide sequence ID" value="NZ_JACHVX010000002.1"/>
</dbReference>
<evidence type="ECO:0000259" key="11">
    <source>
        <dbReference type="PROSITE" id="PS51012"/>
    </source>
</evidence>
<evidence type="ECO:0000256" key="7">
    <source>
        <dbReference type="ARBA" id="ARBA00022989"/>
    </source>
</evidence>
<dbReference type="EMBL" id="JACHVX010000002">
    <property type="protein sequence ID" value="MBB2922884.1"/>
    <property type="molecule type" value="Genomic_DNA"/>
</dbReference>
<accession>A0A7W4YBC1</accession>
<dbReference type="PROSITE" id="PS51012">
    <property type="entry name" value="ABC_TM2"/>
    <property type="match status" value="1"/>
</dbReference>
<keyword evidence="5" id="KW-0997">Cell inner membrane</keyword>
<dbReference type="AlphaFoldDB" id="A0A7W4YBC1"/>
<keyword evidence="8 10" id="KW-0472">Membrane</keyword>
<dbReference type="GO" id="GO:0140359">
    <property type="term" value="F:ABC-type transporter activity"/>
    <property type="evidence" value="ECO:0007669"/>
    <property type="project" value="InterPro"/>
</dbReference>
<proteinExistence type="inferred from homology"/>
<evidence type="ECO:0000256" key="4">
    <source>
        <dbReference type="ARBA" id="ARBA00022475"/>
    </source>
</evidence>
<keyword evidence="9" id="KW-0046">Antibiotic resistance</keyword>
<dbReference type="InterPro" id="IPR000412">
    <property type="entry name" value="ABC_2_transport"/>
</dbReference>
<keyword evidence="6 10" id="KW-0812">Transmembrane</keyword>
<evidence type="ECO:0000256" key="10">
    <source>
        <dbReference type="RuleBase" id="RU361157"/>
    </source>
</evidence>
<dbReference type="PANTHER" id="PTHR30413">
    <property type="entry name" value="INNER MEMBRANE TRANSPORT PERMEASE"/>
    <property type="match status" value="1"/>
</dbReference>
<evidence type="ECO:0000256" key="1">
    <source>
        <dbReference type="ARBA" id="ARBA00004429"/>
    </source>
</evidence>
<comment type="similarity">
    <text evidence="2 10">Belongs to the ABC-2 integral membrane protein family.</text>
</comment>
<reference evidence="12 13" key="1">
    <citation type="submission" date="2020-08" db="EMBL/GenBank/DDBJ databases">
        <title>The Agave Microbiome: Exploring the role of microbial communities in plant adaptations to desert environments.</title>
        <authorList>
            <person name="Partida-Martinez L.P."/>
        </authorList>
    </citation>
    <scope>NUCLEOTIDE SEQUENCE [LARGE SCALE GENOMIC DNA]</scope>
    <source>
        <strain evidence="12 13">RAS26</strain>
    </source>
</reference>
<dbReference type="Proteomes" id="UP000518206">
    <property type="component" value="Unassembled WGS sequence"/>
</dbReference>
<evidence type="ECO:0000313" key="13">
    <source>
        <dbReference type="Proteomes" id="UP000518206"/>
    </source>
</evidence>
<keyword evidence="4 10" id="KW-1003">Cell membrane</keyword>
<keyword evidence="3 10" id="KW-0813">Transport</keyword>
<evidence type="ECO:0000256" key="6">
    <source>
        <dbReference type="ARBA" id="ARBA00022692"/>
    </source>
</evidence>
<evidence type="ECO:0000256" key="3">
    <source>
        <dbReference type="ARBA" id="ARBA00022448"/>
    </source>
</evidence>
<sequence length="301" mass="33216">MSTPADSRAAALAQEPMRSAGPVRGFAAGTWTSVRDIWAHRELLDLLVRREVKARYKDSVLGFFWSLMRPLTMLVIYYVAIGKFLEAERSIPQFAIYIFTGLTAWQLFSEVVLSGTSSIVVNGGLIKKVYVPRDIFPLSTTGSALFNFGIQLGILIIAAVLTGSLRLDSRLLYLPVAFALLLALGLALALVLSAVNVYLRDVQYLVEITTMVLFWASPIVYSWKQVEGAIGGTALEEVYLGNPVTLAVLGFQRAFWSAGENEPMPDHLMLRLGVALAVSIVLLWLSQRIFTRLQGNFAQEL</sequence>
<dbReference type="InterPro" id="IPR013525">
    <property type="entry name" value="ABC2_TM"/>
</dbReference>
<protein>
    <recommendedName>
        <fullName evidence="10">Transport permease protein</fullName>
    </recommendedName>
</protein>
<evidence type="ECO:0000313" key="12">
    <source>
        <dbReference type="EMBL" id="MBB2922884.1"/>
    </source>
</evidence>
<organism evidence="12 13">
    <name type="scientific">Cellulomonas cellasea</name>
    <dbReference type="NCBI Taxonomy" id="43670"/>
    <lineage>
        <taxon>Bacteria</taxon>
        <taxon>Bacillati</taxon>
        <taxon>Actinomycetota</taxon>
        <taxon>Actinomycetes</taxon>
        <taxon>Micrococcales</taxon>
        <taxon>Cellulomonadaceae</taxon>
        <taxon>Cellulomonas</taxon>
    </lineage>
</organism>
<feature type="transmembrane region" description="Helical" evidence="10">
    <location>
        <begin position="94"/>
        <end position="123"/>
    </location>
</feature>
<reference evidence="12 13" key="2">
    <citation type="submission" date="2020-08" db="EMBL/GenBank/DDBJ databases">
        <authorList>
            <person name="Partida-Martinez L."/>
            <person name="Huntemann M."/>
            <person name="Clum A."/>
            <person name="Wang J."/>
            <person name="Palaniappan K."/>
            <person name="Ritter S."/>
            <person name="Chen I.-M."/>
            <person name="Stamatis D."/>
            <person name="Reddy T."/>
            <person name="O'Malley R."/>
            <person name="Daum C."/>
            <person name="Shapiro N."/>
            <person name="Ivanova N."/>
            <person name="Kyrpides N."/>
            <person name="Woyke T."/>
        </authorList>
    </citation>
    <scope>NUCLEOTIDE SEQUENCE [LARGE SCALE GENOMIC DNA]</scope>
    <source>
        <strain evidence="12 13">RAS26</strain>
    </source>
</reference>
<evidence type="ECO:0000256" key="8">
    <source>
        <dbReference type="ARBA" id="ARBA00023136"/>
    </source>
</evidence>
<dbReference type="PRINTS" id="PR00164">
    <property type="entry name" value="ABC2TRNSPORT"/>
</dbReference>
<evidence type="ECO:0000256" key="5">
    <source>
        <dbReference type="ARBA" id="ARBA00022519"/>
    </source>
</evidence>
<feature type="transmembrane region" description="Helical" evidence="10">
    <location>
        <begin position="268"/>
        <end position="285"/>
    </location>
</feature>
<feature type="transmembrane region" description="Helical" evidence="10">
    <location>
        <begin position="60"/>
        <end position="82"/>
    </location>
</feature>
<feature type="transmembrane region" description="Helical" evidence="10">
    <location>
        <begin position="144"/>
        <end position="165"/>
    </location>
</feature>
<keyword evidence="7 10" id="KW-1133">Transmembrane helix</keyword>
<dbReference type="PANTHER" id="PTHR30413:SF8">
    <property type="entry name" value="TRANSPORT PERMEASE PROTEIN"/>
    <property type="match status" value="1"/>
</dbReference>
<name>A0A7W4YBC1_9CELL</name>
<comment type="subcellular location">
    <subcellularLocation>
        <location evidence="1">Cell inner membrane</location>
        <topology evidence="1">Multi-pass membrane protein</topology>
    </subcellularLocation>
    <subcellularLocation>
        <location evidence="10">Cell membrane</location>
        <topology evidence="10">Multi-pass membrane protein</topology>
    </subcellularLocation>
</comment>
<evidence type="ECO:0000256" key="9">
    <source>
        <dbReference type="ARBA" id="ARBA00023251"/>
    </source>
</evidence>
<dbReference type="GO" id="GO:0046677">
    <property type="term" value="P:response to antibiotic"/>
    <property type="evidence" value="ECO:0007669"/>
    <property type="project" value="UniProtKB-KW"/>
</dbReference>
<gene>
    <name evidence="12" type="ORF">FHR80_001796</name>
</gene>
<dbReference type="InterPro" id="IPR047817">
    <property type="entry name" value="ABC2_TM_bact-type"/>
</dbReference>
<feature type="domain" description="ABC transmembrane type-2" evidence="11">
    <location>
        <begin position="61"/>
        <end position="293"/>
    </location>
</feature>
<feature type="transmembrane region" description="Helical" evidence="10">
    <location>
        <begin position="171"/>
        <end position="192"/>
    </location>
</feature>
<feature type="transmembrane region" description="Helical" evidence="10">
    <location>
        <begin position="204"/>
        <end position="223"/>
    </location>
</feature>
<dbReference type="Pfam" id="PF01061">
    <property type="entry name" value="ABC2_membrane"/>
    <property type="match status" value="1"/>
</dbReference>